<gene>
    <name evidence="1" type="ORF">CPPG_00106</name>
</gene>
<dbReference type="EMBL" id="HQ634175">
    <property type="protein sequence ID" value="AGH26423.1"/>
    <property type="molecule type" value="Genomic_DNA"/>
</dbReference>
<name>M4QE00_9CAUD</name>
<protein>
    <recommendedName>
        <fullName evidence="3">DNA endonuclease V</fullName>
    </recommendedName>
</protein>
<dbReference type="RefSeq" id="YP_007877658.1">
    <property type="nucleotide sequence ID" value="NC_021071.1"/>
</dbReference>
<dbReference type="OrthoDB" id="23935at10239"/>
<dbReference type="GeneID" id="15312075"/>
<accession>M4QE00</accession>
<dbReference type="KEGG" id="vg:15312075"/>
<reference evidence="1 2" key="1">
    <citation type="submission" date="2010-11" db="EMBL/GenBank/DDBJ databases">
        <title>The Genome Sequence of Cyanophage P-RSM1.</title>
        <authorList>
            <consortium name="The Broad Institute Genome Sequencing Platform"/>
            <person name="Henn M.R."/>
            <person name="Sullivan M.S."/>
            <person name="Osburne M.S."/>
            <person name="Levin J."/>
            <person name="Malboeuf C."/>
            <person name="Casali M."/>
            <person name="Russ C."/>
            <person name="Lennon N."/>
            <person name="Chapman S.B."/>
            <person name="Erlich R."/>
            <person name="Young S.K."/>
            <person name="Yandava C."/>
            <person name="Zeng Q."/>
            <person name="Alvarado L."/>
            <person name="Anderson S."/>
            <person name="Berlin A."/>
            <person name="Chen Z."/>
            <person name="Freedman E."/>
            <person name="Gellesch M."/>
            <person name="Goldberg J."/>
            <person name="Green L."/>
            <person name="Griggs A."/>
            <person name="Gujja S."/>
            <person name="Heilman E.R."/>
            <person name="Heiman D."/>
            <person name="Hollinger A."/>
            <person name="Howarth C."/>
            <person name="Larson L."/>
            <person name="Mehta T."/>
            <person name="Pearson M."/>
            <person name="Roberts A."/>
            <person name="Ryan E."/>
            <person name="Saif S."/>
            <person name="Shea T."/>
            <person name="Shenoy N."/>
            <person name="Sisk P."/>
            <person name="Stolte C."/>
            <person name="Sykes S."/>
            <person name="White J."/>
            <person name="Yu Q."/>
            <person name="Coleman M.L."/>
            <person name="Huang K.H."/>
            <person name="Weigele P.R."/>
            <person name="DeFrancesco A.S."/>
            <person name="Kern S.E."/>
            <person name="Thompson L.R."/>
            <person name="Fu R."/>
            <person name="Hombeck B."/>
            <person name="Chisholm S.W."/>
            <person name="Haas B."/>
            <person name="Nusbaum C."/>
            <person name="Birren B."/>
        </authorList>
    </citation>
    <scope>NUCLEOTIDE SEQUENCE [LARGE SCALE GENOMIC DNA]</scope>
    <source>
        <strain evidence="1 2">P-RSM1</strain>
    </source>
</reference>
<keyword evidence="2" id="KW-1185">Reference proteome</keyword>
<evidence type="ECO:0008006" key="3">
    <source>
        <dbReference type="Google" id="ProtNLM"/>
    </source>
</evidence>
<sequence>MQVFDNFLPNREFGPLQEAFLAEDFPWFYNPRVIAGQTNPNLYQMCHSFYMNWEWQSQYRNLVAPVLNRLDILTPLRIKANLTFKMDDNYESGWHHDYEAAGKIQDHNTAIFYVTTSNGPTLFEDSKVECVENRLVLFKNKDKHCGTYATDAKERVVINFNFLSP</sequence>
<dbReference type="Proteomes" id="UP000201235">
    <property type="component" value="Segment"/>
</dbReference>
<organism evidence="1 2">
    <name type="scientific">Cyanophage P-RSM1</name>
    <dbReference type="NCBI Taxonomy" id="536444"/>
    <lineage>
        <taxon>Viruses</taxon>
        <taxon>Duplodnaviria</taxon>
        <taxon>Heunggongvirae</taxon>
        <taxon>Uroviricota</taxon>
        <taxon>Caudoviricetes</taxon>
        <taxon>Pantevenvirales</taxon>
        <taxon>Kyanoviridae</taxon>
        <taxon>Emcearvirus</taxon>
        <taxon>Emcearvirus gerard</taxon>
    </lineage>
</organism>
<evidence type="ECO:0000313" key="2">
    <source>
        <dbReference type="Proteomes" id="UP000201235"/>
    </source>
</evidence>
<evidence type="ECO:0000313" key="1">
    <source>
        <dbReference type="EMBL" id="AGH26423.1"/>
    </source>
</evidence>
<proteinExistence type="predicted"/>